<dbReference type="STRING" id="59505.FB03_05060"/>
<gene>
    <name evidence="2" type="ORF">HMPREF9237_01761</name>
</gene>
<evidence type="ECO:0000256" key="1">
    <source>
        <dbReference type="SAM" id="MobiDB-lite"/>
    </source>
</evidence>
<dbReference type="OrthoDB" id="3268971at2"/>
<accession>S2VGZ5</accession>
<evidence type="ECO:0000313" key="3">
    <source>
        <dbReference type="Proteomes" id="UP000014393"/>
    </source>
</evidence>
<dbReference type="eggNOG" id="ENOG5031MR6">
    <property type="taxonomic scope" value="Bacteria"/>
</dbReference>
<keyword evidence="3" id="KW-1185">Reference proteome</keyword>
<comment type="caution">
    <text evidence="2">The sequence shown here is derived from an EMBL/GenBank/DDBJ whole genome shotgun (WGS) entry which is preliminary data.</text>
</comment>
<feature type="region of interest" description="Disordered" evidence="1">
    <location>
        <begin position="193"/>
        <end position="218"/>
    </location>
</feature>
<dbReference type="EMBL" id="AGWM01000014">
    <property type="protein sequence ID" value="EPD26011.1"/>
    <property type="molecule type" value="Genomic_DNA"/>
</dbReference>
<proteinExistence type="predicted"/>
<organism evidence="2 3">
    <name type="scientific">Actinotignum schaalii FB123-CNA-2</name>
    <dbReference type="NCBI Taxonomy" id="883067"/>
    <lineage>
        <taxon>Bacteria</taxon>
        <taxon>Bacillati</taxon>
        <taxon>Actinomycetota</taxon>
        <taxon>Actinomycetes</taxon>
        <taxon>Actinomycetales</taxon>
        <taxon>Actinomycetaceae</taxon>
        <taxon>Actinotignum</taxon>
    </lineage>
</organism>
<evidence type="ECO:0000313" key="2">
    <source>
        <dbReference type="EMBL" id="EPD26011.1"/>
    </source>
</evidence>
<dbReference type="AlphaFoldDB" id="S2VGZ5"/>
<dbReference type="HOGENOM" id="CLU_577009_0_0_11"/>
<feature type="compositionally biased region" description="Low complexity" evidence="1">
    <location>
        <begin position="193"/>
        <end position="205"/>
    </location>
</feature>
<dbReference type="PATRIC" id="fig|883067.3.peg.1731"/>
<dbReference type="Proteomes" id="UP000014393">
    <property type="component" value="Unassembled WGS sequence"/>
</dbReference>
<feature type="compositionally biased region" description="Low complexity" evidence="1">
    <location>
        <begin position="74"/>
        <end position="88"/>
    </location>
</feature>
<sequence length="518" mass="54831">MYQWRPVRGEVQRLDQSLTSPAQLEDFFAREGVVVRGDHDGDIFRFEIAVTGKRRRVATIRSVLEAAEAEGDTADPGASGAAGVPGVPTSGAQSGTRSGADEADAEGAEHPGNERSGTGVDIGNTQEEPGIVPGLNLADFAQKMDHELRKIHIEVDGYVVYPNIDLGEVDVTEADLAYADAHFHNDAAAAPAADPAAGEVGGDAPVSDSPLLPGGEGKIPTMHNGPMVAISDVPFARVPGLAARIKKPVAVFEHGNANVMVADVPLARDAEIGRRPEFVIVLSTAGAAPSWRNPVLVIRQNSGITYWKWLDTLQDLPHVEADSAAAAFSREELGAGARVRRILDDFPEVDAGDLTEALTAPVSEAVPRFLEVLGLPAAVGEVLRGEREAADIPEATVFTPQAFPERMKASLAYEVSGYGSAPAGMWKVYRRLYLDHPRLLEIISSAQAGLGLAMVIAGARRWNKRGYRALTIAGGALGANALVRILTTQWLNAALEAEGLNPGAATQPFAPAEEDTHE</sequence>
<reference evidence="2 3" key="1">
    <citation type="submission" date="2013-05" db="EMBL/GenBank/DDBJ databases">
        <title>The Genome Sequence of Actinobaculum schaalii FB123-CNA2.</title>
        <authorList>
            <consortium name="The Broad Institute Genomics Platform"/>
            <person name="Earl A."/>
            <person name="Ward D."/>
            <person name="Feldgarden M."/>
            <person name="Gevers D."/>
            <person name="Saerens B."/>
            <person name="Vaneechoutte M."/>
            <person name="Walker B."/>
            <person name="Young S."/>
            <person name="Zeng Q."/>
            <person name="Gargeya S."/>
            <person name="Fitzgerald M."/>
            <person name="Haas B."/>
            <person name="Abouelleil A."/>
            <person name="Allen A.W."/>
            <person name="Alvarado L."/>
            <person name="Arachchi H.M."/>
            <person name="Berlin A.M."/>
            <person name="Chapman S.B."/>
            <person name="Gainer-Dewar J."/>
            <person name="Goldberg J."/>
            <person name="Griggs A."/>
            <person name="Gujja S."/>
            <person name="Hansen M."/>
            <person name="Howarth C."/>
            <person name="Imamovic A."/>
            <person name="Ireland A."/>
            <person name="Larimer J."/>
            <person name="McCowan C."/>
            <person name="Murphy C."/>
            <person name="Pearson M."/>
            <person name="Poon T.W."/>
            <person name="Priest M."/>
            <person name="Roberts A."/>
            <person name="Saif S."/>
            <person name="Shea T."/>
            <person name="Sisk P."/>
            <person name="Sykes S."/>
            <person name="Wortman J."/>
            <person name="Nusbaum C."/>
            <person name="Birren B."/>
        </authorList>
    </citation>
    <scope>NUCLEOTIDE SEQUENCE [LARGE SCALE GENOMIC DNA]</scope>
    <source>
        <strain evidence="2 3">FB123-CNA-2</strain>
    </source>
</reference>
<name>S2VGZ5_9ACTO</name>
<protein>
    <submittedName>
        <fullName evidence="2">Uncharacterized protein</fullName>
    </submittedName>
</protein>
<dbReference type="RefSeq" id="WP_016443357.1">
    <property type="nucleotide sequence ID" value="NZ_KE150264.1"/>
</dbReference>
<feature type="region of interest" description="Disordered" evidence="1">
    <location>
        <begin position="68"/>
        <end position="130"/>
    </location>
</feature>